<reference evidence="2 3" key="1">
    <citation type="submission" date="2024-01" db="EMBL/GenBank/DDBJ databases">
        <title>Genome assemblies of Stephania.</title>
        <authorList>
            <person name="Yang L."/>
        </authorList>
    </citation>
    <scope>NUCLEOTIDE SEQUENCE [LARGE SCALE GENOMIC DNA]</scope>
    <source>
        <strain evidence="2">QJT</strain>
        <tissue evidence="2">Leaf</tissue>
    </source>
</reference>
<proteinExistence type="predicted"/>
<organism evidence="2 3">
    <name type="scientific">Stephania japonica</name>
    <dbReference type="NCBI Taxonomy" id="461633"/>
    <lineage>
        <taxon>Eukaryota</taxon>
        <taxon>Viridiplantae</taxon>
        <taxon>Streptophyta</taxon>
        <taxon>Embryophyta</taxon>
        <taxon>Tracheophyta</taxon>
        <taxon>Spermatophyta</taxon>
        <taxon>Magnoliopsida</taxon>
        <taxon>Ranunculales</taxon>
        <taxon>Menispermaceae</taxon>
        <taxon>Menispermoideae</taxon>
        <taxon>Cissampelideae</taxon>
        <taxon>Stephania</taxon>
    </lineage>
</organism>
<feature type="region of interest" description="Disordered" evidence="1">
    <location>
        <begin position="1"/>
        <end position="91"/>
    </location>
</feature>
<sequence>MTMRAGVSKNLAHRHSRLDVASDAVSTNSSRRQPHRLEQRLQGSCREGAAQDKDSHGATHGVWGSEFHFSRRGDTAKSKNPLRPSGKTPEVDDSGYTILVLVLYGMSVLTRLPGNLICMDVRTTSIDQQGKGSRAWRFALRIPEHAFPLD</sequence>
<name>A0AAP0F3U5_9MAGN</name>
<comment type="caution">
    <text evidence="2">The sequence shown here is derived from an EMBL/GenBank/DDBJ whole genome shotgun (WGS) entry which is preliminary data.</text>
</comment>
<evidence type="ECO:0000313" key="3">
    <source>
        <dbReference type="Proteomes" id="UP001417504"/>
    </source>
</evidence>
<evidence type="ECO:0000313" key="2">
    <source>
        <dbReference type="EMBL" id="KAK9103430.1"/>
    </source>
</evidence>
<dbReference type="EMBL" id="JBBNAE010000008">
    <property type="protein sequence ID" value="KAK9103430.1"/>
    <property type="molecule type" value="Genomic_DNA"/>
</dbReference>
<evidence type="ECO:0000256" key="1">
    <source>
        <dbReference type="SAM" id="MobiDB-lite"/>
    </source>
</evidence>
<feature type="compositionally biased region" description="Basic and acidic residues" evidence="1">
    <location>
        <begin position="68"/>
        <end position="77"/>
    </location>
</feature>
<protein>
    <submittedName>
        <fullName evidence="2">Uncharacterized protein</fullName>
    </submittedName>
</protein>
<dbReference type="Proteomes" id="UP001417504">
    <property type="component" value="Unassembled WGS sequence"/>
</dbReference>
<gene>
    <name evidence="2" type="ORF">Sjap_020684</name>
</gene>
<keyword evidence="3" id="KW-1185">Reference proteome</keyword>
<dbReference type="AlphaFoldDB" id="A0AAP0F3U5"/>
<accession>A0AAP0F3U5</accession>